<dbReference type="InterPro" id="IPR040079">
    <property type="entry name" value="Glutathione_S-Trfase"/>
</dbReference>
<evidence type="ECO:0000313" key="5">
    <source>
        <dbReference type="EMBL" id="CAC5385666.1"/>
    </source>
</evidence>
<dbReference type="SFLD" id="SFLDS00019">
    <property type="entry name" value="Glutathione_Transferase_(cytos"/>
    <property type="match status" value="1"/>
</dbReference>
<dbReference type="GO" id="GO:0005741">
    <property type="term" value="C:mitochondrial outer membrane"/>
    <property type="evidence" value="ECO:0007669"/>
    <property type="project" value="TreeGrafter"/>
</dbReference>
<dbReference type="GO" id="GO:0000266">
    <property type="term" value="P:mitochondrial fission"/>
    <property type="evidence" value="ECO:0007669"/>
    <property type="project" value="TreeGrafter"/>
</dbReference>
<dbReference type="Pfam" id="PF00043">
    <property type="entry name" value="GST_C"/>
    <property type="match status" value="1"/>
</dbReference>
<dbReference type="SUPFAM" id="SSF47616">
    <property type="entry name" value="GST C-terminal domain-like"/>
    <property type="match status" value="1"/>
</dbReference>
<comment type="similarity">
    <text evidence="1 2">Belongs to the GST superfamily.</text>
</comment>
<dbReference type="GO" id="GO:0006626">
    <property type="term" value="P:protein targeting to mitochondrion"/>
    <property type="evidence" value="ECO:0007669"/>
    <property type="project" value="TreeGrafter"/>
</dbReference>
<dbReference type="AlphaFoldDB" id="A0A6J8BPY7"/>
<evidence type="ECO:0000256" key="2">
    <source>
        <dbReference type="RuleBase" id="RU003494"/>
    </source>
</evidence>
<keyword evidence="3" id="KW-0472">Membrane</keyword>
<evidence type="ECO:0000256" key="3">
    <source>
        <dbReference type="SAM" id="Phobius"/>
    </source>
</evidence>
<protein>
    <submittedName>
        <fullName evidence="5">GDAP1</fullName>
    </submittedName>
</protein>
<keyword evidence="6" id="KW-1185">Reference proteome</keyword>
<dbReference type="OrthoDB" id="249703at2759"/>
<name>A0A6J8BPY7_MYTCO</name>
<dbReference type="PANTHER" id="PTHR44188">
    <property type="entry name" value="GDAP1, ISOFORM A"/>
    <property type="match status" value="1"/>
</dbReference>
<dbReference type="Gene3D" id="1.20.1050.10">
    <property type="match status" value="1"/>
</dbReference>
<dbReference type="InterPro" id="IPR036249">
    <property type="entry name" value="Thioredoxin-like_sf"/>
</dbReference>
<dbReference type="Pfam" id="PF02798">
    <property type="entry name" value="GST_N"/>
    <property type="match status" value="1"/>
</dbReference>
<sequence length="307" mass="35119">MSDNRFTLYYFHGSYYSQKALLALFEKGCPFNRKVINIHAGEQKTPEYMKMNPLGQVPLLKDGEKIVVESEKIIDYIDEEIKSGPILVPGLSTPVGKENRDHHIWVVFNPDLSTSGVKVPKSYLKHLKGSSEKNVNSLEEAALKYPDLRDSYIAKAEKSRKFFADAANKELVVQCLEEIEQKCDHLEECLRKSKNTVKGDEFWLTGPDFNAADILLVVFMDRMVMLGLEGRYFCETKRPLLYDYFQRIGHRQSVQLLRTEVKKLISMFIWNKIKAAVPYVAALGLAIGLGVWFMKNKSEVINSVVKK</sequence>
<keyword evidence="3" id="KW-0812">Transmembrane</keyword>
<dbReference type="EMBL" id="CACVKT020003742">
    <property type="protein sequence ID" value="CAC5385666.1"/>
    <property type="molecule type" value="Genomic_DNA"/>
</dbReference>
<organism evidence="5 6">
    <name type="scientific">Mytilus coruscus</name>
    <name type="common">Sea mussel</name>
    <dbReference type="NCBI Taxonomy" id="42192"/>
    <lineage>
        <taxon>Eukaryota</taxon>
        <taxon>Metazoa</taxon>
        <taxon>Spiralia</taxon>
        <taxon>Lophotrochozoa</taxon>
        <taxon>Mollusca</taxon>
        <taxon>Bivalvia</taxon>
        <taxon>Autobranchia</taxon>
        <taxon>Pteriomorphia</taxon>
        <taxon>Mytilida</taxon>
        <taxon>Mytiloidea</taxon>
        <taxon>Mytilidae</taxon>
        <taxon>Mytilinae</taxon>
        <taxon>Mytilus</taxon>
    </lineage>
</organism>
<dbReference type="CDD" id="cd00570">
    <property type="entry name" value="GST_N_family"/>
    <property type="match status" value="1"/>
</dbReference>
<reference evidence="5 6" key="1">
    <citation type="submission" date="2020-06" db="EMBL/GenBank/DDBJ databases">
        <authorList>
            <person name="Li R."/>
            <person name="Bekaert M."/>
        </authorList>
    </citation>
    <scope>NUCLEOTIDE SEQUENCE [LARGE SCALE GENOMIC DNA]</scope>
    <source>
        <strain evidence="6">wild</strain>
    </source>
</reference>
<keyword evidence="3" id="KW-1133">Transmembrane helix</keyword>
<dbReference type="InterPro" id="IPR004046">
    <property type="entry name" value="GST_C"/>
</dbReference>
<accession>A0A6J8BPY7</accession>
<dbReference type="InterPro" id="IPR004045">
    <property type="entry name" value="Glutathione_S-Trfase_N"/>
</dbReference>
<dbReference type="PANTHER" id="PTHR44188:SF1">
    <property type="entry name" value="GDAP1, ISOFORM A"/>
    <property type="match status" value="1"/>
</dbReference>
<dbReference type="Gene3D" id="3.40.30.10">
    <property type="entry name" value="Glutaredoxin"/>
    <property type="match status" value="1"/>
</dbReference>
<dbReference type="GO" id="GO:0008053">
    <property type="term" value="P:mitochondrial fusion"/>
    <property type="evidence" value="ECO:0007669"/>
    <property type="project" value="TreeGrafter"/>
</dbReference>
<evidence type="ECO:0000313" key="6">
    <source>
        <dbReference type="Proteomes" id="UP000507470"/>
    </source>
</evidence>
<dbReference type="SFLD" id="SFLDG00358">
    <property type="entry name" value="Main_(cytGST)"/>
    <property type="match status" value="1"/>
</dbReference>
<feature type="domain" description="GST N-terminal" evidence="4">
    <location>
        <begin position="4"/>
        <end position="85"/>
    </location>
</feature>
<dbReference type="PROSITE" id="PS50404">
    <property type="entry name" value="GST_NTER"/>
    <property type="match status" value="1"/>
</dbReference>
<dbReference type="Proteomes" id="UP000507470">
    <property type="component" value="Unassembled WGS sequence"/>
</dbReference>
<gene>
    <name evidence="5" type="ORF">MCOR_21178</name>
</gene>
<feature type="transmembrane region" description="Helical" evidence="3">
    <location>
        <begin position="276"/>
        <end position="294"/>
    </location>
</feature>
<evidence type="ECO:0000259" key="4">
    <source>
        <dbReference type="PROSITE" id="PS50404"/>
    </source>
</evidence>
<proteinExistence type="inferred from homology"/>
<dbReference type="SUPFAM" id="SSF52833">
    <property type="entry name" value="Thioredoxin-like"/>
    <property type="match status" value="1"/>
</dbReference>
<dbReference type="InterPro" id="IPR036282">
    <property type="entry name" value="Glutathione-S-Trfase_C_sf"/>
</dbReference>
<evidence type="ECO:0000256" key="1">
    <source>
        <dbReference type="ARBA" id="ARBA00007409"/>
    </source>
</evidence>